<accession>A0A2N3HNN9</accession>
<protein>
    <submittedName>
        <fullName evidence="2">Uncharacterized protein</fullName>
    </submittedName>
</protein>
<reference evidence="2 3" key="1">
    <citation type="submission" date="2017-12" db="EMBL/GenBank/DDBJ databases">
        <title>Confluentibacter flavum sp. nov., isolated from the saline lake.</title>
        <authorList>
            <person name="Yu L."/>
        </authorList>
    </citation>
    <scope>NUCLEOTIDE SEQUENCE [LARGE SCALE GENOMIC DNA]</scope>
    <source>
        <strain evidence="2 3">3B</strain>
    </source>
</reference>
<dbReference type="EMBL" id="PJEO01000011">
    <property type="protein sequence ID" value="PKQ46580.1"/>
    <property type="molecule type" value="Genomic_DNA"/>
</dbReference>
<gene>
    <name evidence="2" type="ORF">CSW08_02120</name>
</gene>
<name>A0A2N3HNN9_9FLAO</name>
<keyword evidence="1" id="KW-0812">Transmembrane</keyword>
<keyword evidence="1" id="KW-0472">Membrane</keyword>
<comment type="caution">
    <text evidence="2">The sequence shown here is derived from an EMBL/GenBank/DDBJ whole genome shotgun (WGS) entry which is preliminary data.</text>
</comment>
<keyword evidence="1" id="KW-1133">Transmembrane helix</keyword>
<dbReference type="AlphaFoldDB" id="A0A2N3HNN9"/>
<evidence type="ECO:0000313" key="3">
    <source>
        <dbReference type="Proteomes" id="UP000233435"/>
    </source>
</evidence>
<dbReference type="OrthoDB" id="1452391at2"/>
<proteinExistence type="predicted"/>
<sequence>MLNYILIQSLSIILFEQTQTVIVLTIVVIFFAVLLILGVRKSYKLKKENERLDKISEKLAKEDEEKYEDFTDGHMYQ</sequence>
<dbReference type="RefSeq" id="WP_106658261.1">
    <property type="nucleotide sequence ID" value="NZ_PJEO01000011.1"/>
</dbReference>
<dbReference type="Proteomes" id="UP000233435">
    <property type="component" value="Unassembled WGS sequence"/>
</dbReference>
<keyword evidence="3" id="KW-1185">Reference proteome</keyword>
<feature type="transmembrane region" description="Helical" evidence="1">
    <location>
        <begin position="20"/>
        <end position="39"/>
    </location>
</feature>
<evidence type="ECO:0000256" key="1">
    <source>
        <dbReference type="SAM" id="Phobius"/>
    </source>
</evidence>
<organism evidence="2 3">
    <name type="scientific">Confluentibacter flavum</name>
    <dbReference type="NCBI Taxonomy" id="1909700"/>
    <lineage>
        <taxon>Bacteria</taxon>
        <taxon>Pseudomonadati</taxon>
        <taxon>Bacteroidota</taxon>
        <taxon>Flavobacteriia</taxon>
        <taxon>Flavobacteriales</taxon>
        <taxon>Flavobacteriaceae</taxon>
        <taxon>Confluentibacter</taxon>
    </lineage>
</organism>
<evidence type="ECO:0000313" key="2">
    <source>
        <dbReference type="EMBL" id="PKQ46580.1"/>
    </source>
</evidence>